<feature type="non-terminal residue" evidence="1">
    <location>
        <position position="1"/>
    </location>
</feature>
<dbReference type="EMBL" id="NBAG03000471">
    <property type="protein sequence ID" value="PNI20813.1"/>
    <property type="molecule type" value="Genomic_DNA"/>
</dbReference>
<name>A0A2J8JDF8_PANTR</name>
<comment type="caution">
    <text evidence="1">The sequence shown here is derived from an EMBL/GenBank/DDBJ whole genome shotgun (WGS) entry which is preliminary data.</text>
</comment>
<evidence type="ECO:0000313" key="2">
    <source>
        <dbReference type="Proteomes" id="UP000236370"/>
    </source>
</evidence>
<reference evidence="1 2" key="1">
    <citation type="submission" date="2017-12" db="EMBL/GenBank/DDBJ databases">
        <title>High-resolution comparative analysis of great ape genomes.</title>
        <authorList>
            <person name="Pollen A."/>
            <person name="Hastie A."/>
            <person name="Hormozdiari F."/>
            <person name="Dougherty M."/>
            <person name="Liu R."/>
            <person name="Chaisson M."/>
            <person name="Hoppe E."/>
            <person name="Hill C."/>
            <person name="Pang A."/>
            <person name="Hillier L."/>
            <person name="Baker C."/>
            <person name="Armstrong J."/>
            <person name="Shendure J."/>
            <person name="Paten B."/>
            <person name="Wilson R."/>
            <person name="Chao H."/>
            <person name="Schneider V."/>
            <person name="Ventura M."/>
            <person name="Kronenberg Z."/>
            <person name="Murali S."/>
            <person name="Gordon D."/>
            <person name="Cantsilieris S."/>
            <person name="Munson K."/>
            <person name="Nelson B."/>
            <person name="Raja A."/>
            <person name="Underwood J."/>
            <person name="Diekhans M."/>
            <person name="Fiddes I."/>
            <person name="Haussler D."/>
            <person name="Eichler E."/>
        </authorList>
    </citation>
    <scope>NUCLEOTIDE SEQUENCE [LARGE SCALE GENOMIC DNA]</scope>
    <source>
        <strain evidence="1">Yerkes chimp pedigree #C0471</strain>
    </source>
</reference>
<sequence>DSGHPCTAADPDSCFTPVSPQHFIDLFKF</sequence>
<organism evidence="1 2">
    <name type="scientific">Pan troglodytes</name>
    <name type="common">Chimpanzee</name>
    <dbReference type="NCBI Taxonomy" id="9598"/>
    <lineage>
        <taxon>Eukaryota</taxon>
        <taxon>Metazoa</taxon>
        <taxon>Chordata</taxon>
        <taxon>Craniata</taxon>
        <taxon>Vertebrata</taxon>
        <taxon>Euteleostomi</taxon>
        <taxon>Mammalia</taxon>
        <taxon>Eutheria</taxon>
        <taxon>Euarchontoglires</taxon>
        <taxon>Primates</taxon>
        <taxon>Haplorrhini</taxon>
        <taxon>Catarrhini</taxon>
        <taxon>Hominidae</taxon>
        <taxon>Pan</taxon>
    </lineage>
</organism>
<dbReference type="Proteomes" id="UP000236370">
    <property type="component" value="Unassembled WGS sequence"/>
</dbReference>
<dbReference type="AlphaFoldDB" id="A0A2J8JDF8"/>
<accession>A0A2J8JDF8</accession>
<evidence type="ECO:0000313" key="1">
    <source>
        <dbReference type="EMBL" id="PNI20813.1"/>
    </source>
</evidence>
<protein>
    <submittedName>
        <fullName evidence="1">FBXO25 isoform 2</fullName>
    </submittedName>
</protein>
<proteinExistence type="predicted"/>
<gene>
    <name evidence="1" type="ORF">CK820_G0048433</name>
</gene>